<dbReference type="EMBL" id="VFMN01000001">
    <property type="protein sequence ID" value="TQJ07789.1"/>
    <property type="molecule type" value="Genomic_DNA"/>
</dbReference>
<gene>
    <name evidence="1" type="ORF">FB458_0857</name>
</gene>
<accession>A0A542DXI1</accession>
<proteinExistence type="predicted"/>
<evidence type="ECO:0000313" key="1">
    <source>
        <dbReference type="EMBL" id="TQJ07789.1"/>
    </source>
</evidence>
<keyword evidence="2" id="KW-1185">Reference proteome</keyword>
<name>A0A542DXI1_9MICO</name>
<dbReference type="Proteomes" id="UP000317893">
    <property type="component" value="Unassembled WGS sequence"/>
</dbReference>
<dbReference type="RefSeq" id="WP_141847054.1">
    <property type="nucleotide sequence ID" value="NZ_BAAAPR010000024.1"/>
</dbReference>
<evidence type="ECO:0000313" key="2">
    <source>
        <dbReference type="Proteomes" id="UP000317893"/>
    </source>
</evidence>
<protein>
    <submittedName>
        <fullName evidence="1">Uncharacterized protein</fullName>
    </submittedName>
</protein>
<comment type="caution">
    <text evidence="1">The sequence shown here is derived from an EMBL/GenBank/DDBJ whole genome shotgun (WGS) entry which is preliminary data.</text>
</comment>
<reference evidence="1 2" key="1">
    <citation type="submission" date="2019-06" db="EMBL/GenBank/DDBJ databases">
        <title>Sequencing the genomes of 1000 actinobacteria strains.</title>
        <authorList>
            <person name="Klenk H.-P."/>
        </authorList>
    </citation>
    <scope>NUCLEOTIDE SEQUENCE [LARGE SCALE GENOMIC DNA]</scope>
    <source>
        <strain evidence="1 2">DSM 18607</strain>
    </source>
</reference>
<dbReference type="AlphaFoldDB" id="A0A542DXI1"/>
<sequence>MASAAPPLDQLYKLSRDRLEVALDDEGLTGVDDLAAWVEVCEHLHALDPARNPRRLAASLYRIAQQLLLGADAVPREDVAGLARATGAAHRAHDLLRRLGD</sequence>
<organism evidence="1 2">
    <name type="scientific">Lapillicoccus jejuensis</name>
    <dbReference type="NCBI Taxonomy" id="402171"/>
    <lineage>
        <taxon>Bacteria</taxon>
        <taxon>Bacillati</taxon>
        <taxon>Actinomycetota</taxon>
        <taxon>Actinomycetes</taxon>
        <taxon>Micrococcales</taxon>
        <taxon>Intrasporangiaceae</taxon>
        <taxon>Lapillicoccus</taxon>
    </lineage>
</organism>